<proteinExistence type="predicted"/>
<organism evidence="1">
    <name type="scientific">Rhizophora mucronata</name>
    <name type="common">Asiatic mangrove</name>
    <dbReference type="NCBI Taxonomy" id="61149"/>
    <lineage>
        <taxon>Eukaryota</taxon>
        <taxon>Viridiplantae</taxon>
        <taxon>Streptophyta</taxon>
        <taxon>Embryophyta</taxon>
        <taxon>Tracheophyta</taxon>
        <taxon>Spermatophyta</taxon>
        <taxon>Magnoliopsida</taxon>
        <taxon>eudicotyledons</taxon>
        <taxon>Gunneridae</taxon>
        <taxon>Pentapetalae</taxon>
        <taxon>rosids</taxon>
        <taxon>fabids</taxon>
        <taxon>Malpighiales</taxon>
        <taxon>Rhizophoraceae</taxon>
        <taxon>Rhizophora</taxon>
    </lineage>
</organism>
<protein>
    <submittedName>
        <fullName evidence="1">Uncharacterized protein</fullName>
    </submittedName>
</protein>
<evidence type="ECO:0000313" key="1">
    <source>
        <dbReference type="EMBL" id="MBX36935.1"/>
    </source>
</evidence>
<sequence>MYLLSYDYRVIDPYLYKEIGQLFYGDTSHKYSSINNMLKLRLGGTHGATSCQLSTKWDP</sequence>
<accession>A0A2P2N3A9</accession>
<dbReference type="EMBL" id="GGEC01056451">
    <property type="protein sequence ID" value="MBX36935.1"/>
    <property type="molecule type" value="Transcribed_RNA"/>
</dbReference>
<name>A0A2P2N3A9_RHIMU</name>
<reference evidence="1" key="1">
    <citation type="submission" date="2018-02" db="EMBL/GenBank/DDBJ databases">
        <title>Rhizophora mucronata_Transcriptome.</title>
        <authorList>
            <person name="Meera S.P."/>
            <person name="Sreeshan A."/>
            <person name="Augustine A."/>
        </authorList>
    </citation>
    <scope>NUCLEOTIDE SEQUENCE</scope>
    <source>
        <tissue evidence="1">Leaf</tissue>
    </source>
</reference>
<dbReference type="AlphaFoldDB" id="A0A2P2N3A9"/>